<proteinExistence type="predicted"/>
<feature type="compositionally biased region" description="Basic and acidic residues" evidence="1">
    <location>
        <begin position="41"/>
        <end position="81"/>
    </location>
</feature>
<dbReference type="RefSeq" id="WP_343759434.1">
    <property type="nucleotide sequence ID" value="NZ_BAAACG010000006.1"/>
</dbReference>
<dbReference type="PROSITE" id="PS51257">
    <property type="entry name" value="PROKAR_LIPOPROTEIN"/>
    <property type="match status" value="1"/>
</dbReference>
<sequence>MKKLLITIILVLTLISLIGCGSKNENKNSTKETKTVSQQNKSEKNKEIEESKQEVVDDNKNLKNNENKNKPIEPKDHKSEIKTSIKDTFNNGDYTNAKLTSITINENLGTDVSNDYIALVYLKFDIKNRRKTGNKVMRMYSDDLVAKLADQGITDISEAAIFWEDEYNSRSVKYAYEYKNKGFYIMDVAGE</sequence>
<accession>A0ABP3UM06</accession>
<dbReference type="Proteomes" id="UP001501510">
    <property type="component" value="Unassembled WGS sequence"/>
</dbReference>
<protein>
    <recommendedName>
        <fullName evidence="4">DUF5067 domain-containing protein</fullName>
    </recommendedName>
</protein>
<reference evidence="3" key="1">
    <citation type="journal article" date="2019" name="Int. J. Syst. Evol. Microbiol.">
        <title>The Global Catalogue of Microorganisms (GCM) 10K type strain sequencing project: providing services to taxonomists for standard genome sequencing and annotation.</title>
        <authorList>
            <consortium name="The Broad Institute Genomics Platform"/>
            <consortium name="The Broad Institute Genome Sequencing Center for Infectious Disease"/>
            <person name="Wu L."/>
            <person name="Ma J."/>
        </authorList>
    </citation>
    <scope>NUCLEOTIDE SEQUENCE [LARGE SCALE GENOMIC DNA]</scope>
    <source>
        <strain evidence="3">JCM 1407</strain>
    </source>
</reference>
<dbReference type="EMBL" id="BAAACG010000006">
    <property type="protein sequence ID" value="GAA0735730.1"/>
    <property type="molecule type" value="Genomic_DNA"/>
</dbReference>
<gene>
    <name evidence="2" type="ORF">GCM10008906_09800</name>
</gene>
<evidence type="ECO:0000313" key="2">
    <source>
        <dbReference type="EMBL" id="GAA0735730.1"/>
    </source>
</evidence>
<evidence type="ECO:0000256" key="1">
    <source>
        <dbReference type="SAM" id="MobiDB-lite"/>
    </source>
</evidence>
<comment type="caution">
    <text evidence="2">The sequence shown here is derived from an EMBL/GenBank/DDBJ whole genome shotgun (WGS) entry which is preliminary data.</text>
</comment>
<evidence type="ECO:0008006" key="4">
    <source>
        <dbReference type="Google" id="ProtNLM"/>
    </source>
</evidence>
<name>A0ABP3UM06_9CLOT</name>
<feature type="region of interest" description="Disordered" evidence="1">
    <location>
        <begin position="23"/>
        <end position="81"/>
    </location>
</feature>
<organism evidence="2 3">
    <name type="scientific">Clostridium oceanicum</name>
    <dbReference type="NCBI Taxonomy" id="1543"/>
    <lineage>
        <taxon>Bacteria</taxon>
        <taxon>Bacillati</taxon>
        <taxon>Bacillota</taxon>
        <taxon>Clostridia</taxon>
        <taxon>Eubacteriales</taxon>
        <taxon>Clostridiaceae</taxon>
        <taxon>Clostridium</taxon>
    </lineage>
</organism>
<evidence type="ECO:0000313" key="3">
    <source>
        <dbReference type="Proteomes" id="UP001501510"/>
    </source>
</evidence>
<keyword evidence="3" id="KW-1185">Reference proteome</keyword>
<feature type="compositionally biased region" description="Basic and acidic residues" evidence="1">
    <location>
        <begin position="24"/>
        <end position="34"/>
    </location>
</feature>